<dbReference type="NCBIfam" id="TIGR02205">
    <property type="entry name" value="septum_zipA"/>
    <property type="match status" value="1"/>
</dbReference>
<keyword evidence="2 8" id="KW-0997">Cell inner membrane</keyword>
<feature type="transmembrane region" description="Helical" evidence="8">
    <location>
        <begin position="6"/>
        <end position="26"/>
    </location>
</feature>
<keyword evidence="7 8" id="KW-0131">Cell cycle</keyword>
<evidence type="ECO:0000256" key="4">
    <source>
        <dbReference type="ARBA" id="ARBA00022692"/>
    </source>
</evidence>
<dbReference type="OrthoDB" id="7054914at2"/>
<comment type="similarity">
    <text evidence="8 9">Belongs to the ZipA family.</text>
</comment>
<comment type="caution">
    <text evidence="12">The sequence shown here is derived from an EMBL/GenBank/DDBJ whole genome shotgun (WGS) entry which is preliminary data.</text>
</comment>
<feature type="region of interest" description="Disordered" evidence="10">
    <location>
        <begin position="126"/>
        <end position="163"/>
    </location>
</feature>
<dbReference type="PANTHER" id="PTHR38685">
    <property type="entry name" value="CELL DIVISION PROTEIN ZIPA"/>
    <property type="match status" value="1"/>
</dbReference>
<dbReference type="Proteomes" id="UP000247673">
    <property type="component" value="Unassembled WGS sequence"/>
</dbReference>
<dbReference type="SUPFAM" id="SSF64383">
    <property type="entry name" value="Cell-division protein ZipA, C-terminal domain"/>
    <property type="match status" value="1"/>
</dbReference>
<sequence length="307" mass="34713">MDNLRTVLIVVASLVIIALLIHGLWINKKERSSLFKLGKKDKFTTNTQQYEDIYNDEDDVILLTPKSKTNQDDANISINKALVVEEEQLPLQVDLFSDDDEQQPKIETKVSNESTHDVQQDIFTDEPIKETPEIEKSTNTNEDIKTDAPQPEEKLEKQDKLTIDDSEESKTEIIVLNVTGLNGKELQGDMLLASIMQSGFQFGDMRIFHRHVDPAGNGPILFSLANMISPGHLDPETMHEFTTPGVSIFMVAPTHGNNQQNFKLMLQTAQRIADDVNGVVLDDEHHMMTPQKIDSYKERIKKACNEI</sequence>
<evidence type="ECO:0000256" key="5">
    <source>
        <dbReference type="ARBA" id="ARBA00022989"/>
    </source>
</evidence>
<keyword evidence="5 8" id="KW-1133">Transmembrane helix</keyword>
<dbReference type="RefSeq" id="WP_110448290.1">
    <property type="nucleotide sequence ID" value="NZ_CP132381.1"/>
</dbReference>
<dbReference type="InterPro" id="IPR036765">
    <property type="entry name" value="ZipA_FtsZ-bd_C_sf"/>
</dbReference>
<evidence type="ECO:0000259" key="11">
    <source>
        <dbReference type="SMART" id="SM00771"/>
    </source>
</evidence>
<comment type="function">
    <text evidence="8 9">Essential cell division protein that stabilizes the FtsZ protofilaments by cross-linking them and that serves as a cytoplasmic membrane anchor for the Z ring. Also required for the recruitment to the septal ring of downstream cell division proteins.</text>
</comment>
<keyword evidence="3 8" id="KW-0132">Cell division</keyword>
<dbReference type="FunFam" id="3.30.1400.10:FF:000001">
    <property type="entry name" value="Cell division protein ZipA"/>
    <property type="match status" value="1"/>
</dbReference>
<dbReference type="EMBL" id="QGLO01000006">
    <property type="protein sequence ID" value="PXY90478.1"/>
    <property type="molecule type" value="Genomic_DNA"/>
</dbReference>
<evidence type="ECO:0000256" key="1">
    <source>
        <dbReference type="ARBA" id="ARBA00022475"/>
    </source>
</evidence>
<dbReference type="InterPro" id="IPR007449">
    <property type="entry name" value="ZipA_FtsZ-bd_C"/>
</dbReference>
<evidence type="ECO:0000313" key="12">
    <source>
        <dbReference type="EMBL" id="PXY90478.1"/>
    </source>
</evidence>
<comment type="subcellular location">
    <subcellularLocation>
        <location evidence="8">Cell inner membrane</location>
        <topology evidence="8">Single-pass type I membrane protein</topology>
    </subcellularLocation>
    <text evidence="8">Localizes to the Z ring in an FtsZ-dependent manner.</text>
</comment>
<evidence type="ECO:0000256" key="9">
    <source>
        <dbReference type="RuleBase" id="RU003612"/>
    </source>
</evidence>
<evidence type="ECO:0000313" key="13">
    <source>
        <dbReference type="Proteomes" id="UP000247673"/>
    </source>
</evidence>
<evidence type="ECO:0000256" key="7">
    <source>
        <dbReference type="ARBA" id="ARBA00023306"/>
    </source>
</evidence>
<evidence type="ECO:0000256" key="8">
    <source>
        <dbReference type="HAMAP-Rule" id="MF_00509"/>
    </source>
</evidence>
<proteinExistence type="inferred from homology"/>
<feature type="domain" description="ZipA C-terminal FtsZ-binding" evidence="11">
    <location>
        <begin position="170"/>
        <end position="300"/>
    </location>
</feature>
<dbReference type="HAMAP" id="MF_00509">
    <property type="entry name" value="ZipA"/>
    <property type="match status" value="1"/>
</dbReference>
<evidence type="ECO:0000256" key="3">
    <source>
        <dbReference type="ARBA" id="ARBA00022618"/>
    </source>
</evidence>
<keyword evidence="4 8" id="KW-0812">Transmembrane</keyword>
<dbReference type="SMART" id="SM00771">
    <property type="entry name" value="ZipA_C"/>
    <property type="match status" value="1"/>
</dbReference>
<dbReference type="Gene3D" id="3.30.1400.10">
    <property type="entry name" value="ZipA, C-terminal FtsZ-binding domain"/>
    <property type="match status" value="1"/>
</dbReference>
<evidence type="ECO:0000256" key="2">
    <source>
        <dbReference type="ARBA" id="ARBA00022519"/>
    </source>
</evidence>
<reference evidence="12 13" key="1">
    <citation type="submission" date="2018-05" db="EMBL/GenBank/DDBJ databases">
        <title>Reference genomes for bee gut microbiota database.</title>
        <authorList>
            <person name="Ellegaard K.M."/>
        </authorList>
    </citation>
    <scope>NUCLEOTIDE SEQUENCE [LARGE SCALE GENOMIC DNA]</scope>
    <source>
        <strain evidence="12 13">ESL0172</strain>
    </source>
</reference>
<organism evidence="12 13">
    <name type="scientific">Gilliamella apis</name>
    <dbReference type="NCBI Taxonomy" id="1970738"/>
    <lineage>
        <taxon>Bacteria</taxon>
        <taxon>Pseudomonadati</taxon>
        <taxon>Pseudomonadota</taxon>
        <taxon>Gammaproteobacteria</taxon>
        <taxon>Orbales</taxon>
        <taxon>Orbaceae</taxon>
        <taxon>Gilliamella</taxon>
    </lineage>
</organism>
<keyword evidence="1 8" id="KW-1003">Cell membrane</keyword>
<protein>
    <recommendedName>
        <fullName evidence="8 9">Cell division protein ZipA</fullName>
    </recommendedName>
</protein>
<dbReference type="GO" id="GO:0005886">
    <property type="term" value="C:plasma membrane"/>
    <property type="evidence" value="ECO:0007669"/>
    <property type="project" value="UniProtKB-SubCell"/>
</dbReference>
<dbReference type="PANTHER" id="PTHR38685:SF1">
    <property type="entry name" value="CELL DIVISION PROTEIN ZIPA"/>
    <property type="match status" value="1"/>
</dbReference>
<gene>
    <name evidence="8 12" type="primary">zipA</name>
    <name evidence="12" type="ORF">DKK78_08780</name>
</gene>
<dbReference type="GO" id="GO:0032153">
    <property type="term" value="C:cell division site"/>
    <property type="evidence" value="ECO:0007669"/>
    <property type="project" value="UniProtKB-UniRule"/>
</dbReference>
<keyword evidence="6 8" id="KW-0472">Membrane</keyword>
<accession>A0A2V4DM87</accession>
<keyword evidence="13" id="KW-1185">Reference proteome</keyword>
<name>A0A2V4DM87_9GAMM</name>
<comment type="subunit">
    <text evidence="8">Interacts with FtsZ via their C-terminal domains.</text>
</comment>
<evidence type="ECO:0000256" key="10">
    <source>
        <dbReference type="SAM" id="MobiDB-lite"/>
    </source>
</evidence>
<dbReference type="GO" id="GO:0043093">
    <property type="term" value="P:FtsZ-dependent cytokinesis"/>
    <property type="evidence" value="ECO:0007669"/>
    <property type="project" value="UniProtKB-UniRule"/>
</dbReference>
<dbReference type="AlphaFoldDB" id="A0A2V4DM87"/>
<dbReference type="GO" id="GO:0000917">
    <property type="term" value="P:division septum assembly"/>
    <property type="evidence" value="ECO:0007669"/>
    <property type="project" value="TreeGrafter"/>
</dbReference>
<evidence type="ECO:0000256" key="6">
    <source>
        <dbReference type="ARBA" id="ARBA00023136"/>
    </source>
</evidence>
<dbReference type="Pfam" id="PF04354">
    <property type="entry name" value="ZipA_C"/>
    <property type="match status" value="1"/>
</dbReference>
<dbReference type="InterPro" id="IPR011919">
    <property type="entry name" value="Cell_div_ZipA"/>
</dbReference>